<proteinExistence type="predicted"/>
<dbReference type="Proteomes" id="UP001484239">
    <property type="component" value="Unassembled WGS sequence"/>
</dbReference>
<dbReference type="EMBL" id="JBBHLI010000008">
    <property type="protein sequence ID" value="MEK9501989.1"/>
    <property type="molecule type" value="Genomic_DNA"/>
</dbReference>
<sequence>MNETHGTASASLLDDVVRDRPEPSPDTDRSASPHPGASLVAVCVDDRHPDLVGRVKVAWRPSPESDEVERWVPSLQTTVVRTGDRVLLLQPGNGEEPVVVGVVDGFARRAEPEPTRRPTVELPDDEALRVVDRAGRPLVEIRTGPDGAELRLVDENVALKVGGRFRIEAGAIEMRAVEGGVDVEASDDVQIRGEVVKLN</sequence>
<dbReference type="PROSITE" id="PS01234">
    <property type="entry name" value="GATB"/>
    <property type="match status" value="1"/>
</dbReference>
<dbReference type="InterPro" id="IPR017958">
    <property type="entry name" value="Gln-tRNA_amidoTrfase_suB_CS"/>
</dbReference>
<accession>A0ABU9EB85</accession>
<dbReference type="RefSeq" id="WP_405282637.1">
    <property type="nucleotide sequence ID" value="NZ_CP144380.1"/>
</dbReference>
<evidence type="ECO:0000313" key="2">
    <source>
        <dbReference type="EMBL" id="MEK9501989.1"/>
    </source>
</evidence>
<protein>
    <recommendedName>
        <fullName evidence="4">Gp5/Type VI secretion system Vgr protein OB-fold domain-containing protein</fullName>
    </recommendedName>
</protein>
<name>A0ABU9EB85_9BACT</name>
<feature type="region of interest" description="Disordered" evidence="1">
    <location>
        <begin position="1"/>
        <end position="37"/>
    </location>
</feature>
<evidence type="ECO:0008006" key="4">
    <source>
        <dbReference type="Google" id="ProtNLM"/>
    </source>
</evidence>
<feature type="compositionally biased region" description="Basic and acidic residues" evidence="1">
    <location>
        <begin position="15"/>
        <end position="31"/>
    </location>
</feature>
<evidence type="ECO:0000256" key="1">
    <source>
        <dbReference type="SAM" id="MobiDB-lite"/>
    </source>
</evidence>
<reference evidence="2 3" key="1">
    <citation type="submission" date="2024-02" db="EMBL/GenBank/DDBJ databases">
        <title>A novel Gemmatimonadota bacterium.</title>
        <authorList>
            <person name="Du Z.-J."/>
            <person name="Ye Y.-Q."/>
        </authorList>
    </citation>
    <scope>NUCLEOTIDE SEQUENCE [LARGE SCALE GENOMIC DNA]</scope>
    <source>
        <strain evidence="2 3">DH-20</strain>
    </source>
</reference>
<keyword evidence="3" id="KW-1185">Reference proteome</keyword>
<evidence type="ECO:0000313" key="3">
    <source>
        <dbReference type="Proteomes" id="UP001484239"/>
    </source>
</evidence>
<comment type="caution">
    <text evidence="2">The sequence shown here is derived from an EMBL/GenBank/DDBJ whole genome shotgun (WGS) entry which is preliminary data.</text>
</comment>
<gene>
    <name evidence="2" type="ORF">WI372_13430</name>
</gene>
<organism evidence="2 3">
    <name type="scientific">Gaopeijia maritima</name>
    <dbReference type="NCBI Taxonomy" id="3119007"/>
    <lineage>
        <taxon>Bacteria</taxon>
        <taxon>Pseudomonadati</taxon>
        <taxon>Gemmatimonadota</taxon>
        <taxon>Longimicrobiia</taxon>
        <taxon>Gaopeijiales</taxon>
        <taxon>Gaopeijiaceae</taxon>
        <taxon>Gaopeijia</taxon>
    </lineage>
</organism>
<feature type="compositionally biased region" description="Polar residues" evidence="1">
    <location>
        <begin position="1"/>
        <end position="10"/>
    </location>
</feature>